<sequence>MIVSTSVFYRLCNGETREGERGNILQVWRSWRVVAKLHGELSLALRGGAELGAEAEHGVEGAVAGEGEVLGADVGVVDGGVALVHEHEDAALELVGGGDGGLHEGLEDLAAGLLEGLAEGHLRGEVEGVVGRVGNVGGAVVDDHLGADDVVAQEGALVGRGLEALGAGSEELVGDVAADDLALVEVLAGLLVGLDPTRDAGEVAGAAALALEQEVEVGAVGDGLAVGDAGLAGDAVGLVLTAETLDVDLQVQFAHAGDDGLLALGVDVDSEGGILTGEAVHGLTEVVCIPGALGLDGERHDGIWNEHGRHGVGETTVGEGVSGSTVDTEHGTDLTSTDVGDILHLVGVHADNAGDSDLLARAGVEESSLVDSDVGKLAVVVLLKLKGETNERQGVVRHKLDRLLVLGSIQGQVVGISRVGQVFTHGIEHGLDGLVGQGGSHHDRSELAGNGGPSDGSLDLFVGGFDFLKEQFGNLIIDISELLNQSLALLVGEFLEDGRDLVGHADFDTTGAFKVHGLHFDQINDTLVLILETNGDLDSSGRDLEFLVDLLDGLPGVGAHSVHLVDKGDTGDIVALHLSVDGDGLGLDAADSTENHDGTIENAESALNLDGEVDMAGSVDKIDMIHGVHLGANGIFSSNFVNRLDSAGVEQNSLSNRSLATVDVCLETLCISAGLRRCAILEKERRRLTAIPMLRTLESLAFSAGFMLAATYSGVRLEASVWAFFNLKATNSSIKVQHGGVEAGIEARTLLEQRWQRAKSG</sequence>
<accession>A0A9N9ZHX0</accession>
<evidence type="ECO:0000313" key="3">
    <source>
        <dbReference type="Proteomes" id="UP000775872"/>
    </source>
</evidence>
<gene>
    <name evidence="2" type="ORF">CSOL1703_00006724</name>
</gene>
<dbReference type="AlphaFoldDB" id="A0A9N9ZHX0"/>
<protein>
    <submittedName>
        <fullName evidence="2">Uncharacterized protein</fullName>
    </submittedName>
</protein>
<evidence type="ECO:0000313" key="2">
    <source>
        <dbReference type="EMBL" id="CAH0056777.1"/>
    </source>
</evidence>
<name>A0A9N9ZHX0_9HYPO</name>
<dbReference type="EMBL" id="CABFOC020000063">
    <property type="protein sequence ID" value="CAH0056777.1"/>
    <property type="molecule type" value="Genomic_DNA"/>
</dbReference>
<proteinExistence type="predicted"/>
<comment type="caution">
    <text evidence="2">The sequence shown here is derived from an EMBL/GenBank/DDBJ whole genome shotgun (WGS) entry which is preliminary data.</text>
</comment>
<dbReference type="AntiFam" id="ANF00072">
    <property type="entry name" value="Shadow ORF (opposite TypA)"/>
</dbReference>
<evidence type="ECO:0000256" key="1">
    <source>
        <dbReference type="SAM" id="MobiDB-lite"/>
    </source>
</evidence>
<dbReference type="OrthoDB" id="10685966at2759"/>
<reference evidence="2" key="1">
    <citation type="submission" date="2021-10" db="EMBL/GenBank/DDBJ databases">
        <authorList>
            <person name="Piombo E."/>
        </authorList>
    </citation>
    <scope>NUCLEOTIDE SEQUENCE</scope>
</reference>
<feature type="region of interest" description="Disordered" evidence="1">
    <location>
        <begin position="307"/>
        <end position="331"/>
    </location>
</feature>
<feature type="compositionally biased region" description="Low complexity" evidence="1">
    <location>
        <begin position="313"/>
        <end position="326"/>
    </location>
</feature>
<organism evidence="2 3">
    <name type="scientific">Clonostachys solani</name>
    <dbReference type="NCBI Taxonomy" id="160281"/>
    <lineage>
        <taxon>Eukaryota</taxon>
        <taxon>Fungi</taxon>
        <taxon>Dikarya</taxon>
        <taxon>Ascomycota</taxon>
        <taxon>Pezizomycotina</taxon>
        <taxon>Sordariomycetes</taxon>
        <taxon>Hypocreomycetidae</taxon>
        <taxon>Hypocreales</taxon>
        <taxon>Bionectriaceae</taxon>
        <taxon>Clonostachys</taxon>
    </lineage>
</organism>
<dbReference type="Proteomes" id="UP000775872">
    <property type="component" value="Unassembled WGS sequence"/>
</dbReference>
<keyword evidence="3" id="KW-1185">Reference proteome</keyword>